<evidence type="ECO:0000256" key="4">
    <source>
        <dbReference type="ARBA" id="ARBA00023172"/>
    </source>
</evidence>
<comment type="caution">
    <text evidence="8">The sequence shown here is derived from an EMBL/GenBank/DDBJ whole genome shotgun (WGS) entry which is preliminary data.</text>
</comment>
<evidence type="ECO:0000313" key="9">
    <source>
        <dbReference type="Proteomes" id="UP001652445"/>
    </source>
</evidence>
<comment type="similarity">
    <text evidence="1">Belongs to the 'phage' integrase family.</text>
</comment>
<dbReference type="PROSITE" id="PS51900">
    <property type="entry name" value="CB"/>
    <property type="match status" value="1"/>
</dbReference>
<dbReference type="Gene3D" id="1.10.150.130">
    <property type="match status" value="1"/>
</dbReference>
<dbReference type="SUPFAM" id="SSF56349">
    <property type="entry name" value="DNA breaking-rejoining enzymes"/>
    <property type="match status" value="1"/>
</dbReference>
<proteinExistence type="inferred from homology"/>
<keyword evidence="3 5" id="KW-0238">DNA-binding</keyword>
<dbReference type="InterPro" id="IPR044068">
    <property type="entry name" value="CB"/>
</dbReference>
<dbReference type="InterPro" id="IPR004107">
    <property type="entry name" value="Integrase_SAM-like_N"/>
</dbReference>
<dbReference type="RefSeq" id="WP_262687676.1">
    <property type="nucleotide sequence ID" value="NZ_JAOQIO010000110.1"/>
</dbReference>
<evidence type="ECO:0000256" key="2">
    <source>
        <dbReference type="ARBA" id="ARBA00022908"/>
    </source>
</evidence>
<gene>
    <name evidence="8" type="ORF">OB236_32435</name>
</gene>
<protein>
    <submittedName>
        <fullName evidence="8">Site-specific integrase</fullName>
    </submittedName>
</protein>
<evidence type="ECO:0000259" key="6">
    <source>
        <dbReference type="PROSITE" id="PS51898"/>
    </source>
</evidence>
<feature type="domain" description="Core-binding (CB)" evidence="7">
    <location>
        <begin position="63"/>
        <end position="155"/>
    </location>
</feature>
<evidence type="ECO:0000256" key="3">
    <source>
        <dbReference type="ARBA" id="ARBA00023125"/>
    </source>
</evidence>
<dbReference type="InterPro" id="IPR050090">
    <property type="entry name" value="Tyrosine_recombinase_XerCD"/>
</dbReference>
<dbReference type="Pfam" id="PF00589">
    <property type="entry name" value="Phage_integrase"/>
    <property type="match status" value="1"/>
</dbReference>
<dbReference type="Proteomes" id="UP001652445">
    <property type="component" value="Unassembled WGS sequence"/>
</dbReference>
<dbReference type="InterPro" id="IPR010998">
    <property type="entry name" value="Integrase_recombinase_N"/>
</dbReference>
<feature type="domain" description="Tyr recombinase" evidence="6">
    <location>
        <begin position="176"/>
        <end position="377"/>
    </location>
</feature>
<evidence type="ECO:0000313" key="8">
    <source>
        <dbReference type="EMBL" id="MCU6796844.1"/>
    </source>
</evidence>
<organism evidence="8 9">
    <name type="scientific">Paenibacillus baimaensis</name>
    <dbReference type="NCBI Taxonomy" id="2982185"/>
    <lineage>
        <taxon>Bacteria</taxon>
        <taxon>Bacillati</taxon>
        <taxon>Bacillota</taxon>
        <taxon>Bacilli</taxon>
        <taxon>Bacillales</taxon>
        <taxon>Paenibacillaceae</taxon>
        <taxon>Paenibacillus</taxon>
    </lineage>
</organism>
<dbReference type="PANTHER" id="PTHR30349:SF64">
    <property type="entry name" value="PROPHAGE INTEGRASE INTD-RELATED"/>
    <property type="match status" value="1"/>
</dbReference>
<dbReference type="InterPro" id="IPR011010">
    <property type="entry name" value="DNA_brk_join_enz"/>
</dbReference>
<evidence type="ECO:0000256" key="5">
    <source>
        <dbReference type="PROSITE-ProRule" id="PRU01248"/>
    </source>
</evidence>
<name>A0ABT2UQC5_9BACL</name>
<sequence length="391" mass="45406">MASLEKRGANSWRLTVTAGKNALGKYIRHGKTVRCRTKKEAAIELAKFQIEVEAGAYIAPEKLELHAFINEWREKYAVKELETKTLSIYLRILDKRILPVIGHLRLDQIKPLHIASLLSDLGKEGSRQDGKKGILASGTVQVVYRVMKNIFKRAVEWRVIKSNPVADVKAPKVVHKESEVYDEDEIQLLFQAMQHEPYHWRMMITLALTTGLRRGELVGLEWKHVDLVQGTIHVKQSISDFIDGKPNIKEPKTKKSTRKINLSDAVWEELKDYYEFCKQEWDKLEETRDNNHLFVFFNQYGKAFYPESPYLWFRSFLKKHQLRYIKFHDLRHTSATLLINKGVHAKIISERLGHANITTTMNIYGHVLAKADKEAANKFDQIINFKNRKEA</sequence>
<evidence type="ECO:0000259" key="7">
    <source>
        <dbReference type="PROSITE" id="PS51900"/>
    </source>
</evidence>
<dbReference type="Gene3D" id="1.10.443.10">
    <property type="entry name" value="Intergrase catalytic core"/>
    <property type="match status" value="1"/>
</dbReference>
<reference evidence="8 9" key="1">
    <citation type="submission" date="2022-09" db="EMBL/GenBank/DDBJ databases">
        <authorList>
            <person name="Han X.L."/>
            <person name="Wang Q."/>
            <person name="Lu T."/>
        </authorList>
    </citation>
    <scope>NUCLEOTIDE SEQUENCE [LARGE SCALE GENOMIC DNA]</scope>
    <source>
        <strain evidence="8 9">WQ 127069</strain>
    </source>
</reference>
<dbReference type="EMBL" id="JAOQIO010000110">
    <property type="protein sequence ID" value="MCU6796844.1"/>
    <property type="molecule type" value="Genomic_DNA"/>
</dbReference>
<dbReference type="InterPro" id="IPR013762">
    <property type="entry name" value="Integrase-like_cat_sf"/>
</dbReference>
<keyword evidence="4" id="KW-0233">DNA recombination</keyword>
<dbReference type="InterPro" id="IPR002104">
    <property type="entry name" value="Integrase_catalytic"/>
</dbReference>
<accession>A0ABT2UQC5</accession>
<dbReference type="Pfam" id="PF14659">
    <property type="entry name" value="Phage_int_SAM_3"/>
    <property type="match status" value="1"/>
</dbReference>
<dbReference type="PROSITE" id="PS51898">
    <property type="entry name" value="TYR_RECOMBINASE"/>
    <property type="match status" value="1"/>
</dbReference>
<keyword evidence="2" id="KW-0229">DNA integration</keyword>
<evidence type="ECO:0000256" key="1">
    <source>
        <dbReference type="ARBA" id="ARBA00008857"/>
    </source>
</evidence>
<keyword evidence="9" id="KW-1185">Reference proteome</keyword>
<dbReference type="CDD" id="cd01189">
    <property type="entry name" value="INT_ICEBs1_C_like"/>
    <property type="match status" value="1"/>
</dbReference>
<dbReference type="PANTHER" id="PTHR30349">
    <property type="entry name" value="PHAGE INTEGRASE-RELATED"/>
    <property type="match status" value="1"/>
</dbReference>